<dbReference type="Proteomes" id="UP001526426">
    <property type="component" value="Unassembled WGS sequence"/>
</dbReference>
<keyword evidence="3" id="KW-1185">Reference proteome</keyword>
<dbReference type="RefSeq" id="WP_265264801.1">
    <property type="nucleotide sequence ID" value="NZ_JAIHOM010000052.1"/>
</dbReference>
<feature type="region of interest" description="Disordered" evidence="1">
    <location>
        <begin position="1"/>
        <end position="37"/>
    </location>
</feature>
<sequence>MTPETSNTPDSSKPYTPDFQNLDSSFEHSPTAVPETPVVEIPPEDIEALMAYLNTIKAFTQLAQSSFILPPRAKENLPKLTEKLNNLPEETPKAVARAINIWCNGQGSPDLLTDLNDRESNLSRQESSDSPPGAEGLKQQIAESIVALKQVLPPA</sequence>
<organism evidence="2 3">
    <name type="scientific">Spirulina subsalsa FACHB-351</name>
    <dbReference type="NCBI Taxonomy" id="234711"/>
    <lineage>
        <taxon>Bacteria</taxon>
        <taxon>Bacillati</taxon>
        <taxon>Cyanobacteriota</taxon>
        <taxon>Cyanophyceae</taxon>
        <taxon>Spirulinales</taxon>
        <taxon>Spirulinaceae</taxon>
        <taxon>Spirulina</taxon>
    </lineage>
</organism>
<feature type="compositionally biased region" description="Polar residues" evidence="1">
    <location>
        <begin position="1"/>
        <end position="28"/>
    </location>
</feature>
<evidence type="ECO:0000313" key="3">
    <source>
        <dbReference type="Proteomes" id="UP001526426"/>
    </source>
</evidence>
<feature type="region of interest" description="Disordered" evidence="1">
    <location>
        <begin position="118"/>
        <end position="138"/>
    </location>
</feature>
<gene>
    <name evidence="2" type="ORF">K4A83_11950</name>
</gene>
<comment type="caution">
    <text evidence="2">The sequence shown here is derived from an EMBL/GenBank/DDBJ whole genome shotgun (WGS) entry which is preliminary data.</text>
</comment>
<accession>A0ABT3L711</accession>
<evidence type="ECO:0000313" key="2">
    <source>
        <dbReference type="EMBL" id="MCW6036972.1"/>
    </source>
</evidence>
<dbReference type="EMBL" id="JAIHOM010000052">
    <property type="protein sequence ID" value="MCW6036972.1"/>
    <property type="molecule type" value="Genomic_DNA"/>
</dbReference>
<evidence type="ECO:0000256" key="1">
    <source>
        <dbReference type="SAM" id="MobiDB-lite"/>
    </source>
</evidence>
<name>A0ABT3L711_9CYAN</name>
<protein>
    <submittedName>
        <fullName evidence="2">Uncharacterized protein</fullName>
    </submittedName>
</protein>
<reference evidence="2 3" key="1">
    <citation type="submission" date="2021-08" db="EMBL/GenBank/DDBJ databases">
        <title>Draft genome sequence of Spirulina subsalsa with high tolerance to salinity and hype-accumulation of phycocyanin.</title>
        <authorList>
            <person name="Pei H."/>
            <person name="Jiang L."/>
        </authorList>
    </citation>
    <scope>NUCLEOTIDE SEQUENCE [LARGE SCALE GENOMIC DNA]</scope>
    <source>
        <strain evidence="2 3">FACHB-351</strain>
    </source>
</reference>
<proteinExistence type="predicted"/>